<dbReference type="CDD" id="cd07302">
    <property type="entry name" value="CHD"/>
    <property type="match status" value="1"/>
</dbReference>
<dbReference type="PROSITE" id="PS50125">
    <property type="entry name" value="GUANYLATE_CYCLASE_2"/>
    <property type="match status" value="1"/>
</dbReference>
<dbReference type="SUPFAM" id="SSF55073">
    <property type="entry name" value="Nucleotide cyclase"/>
    <property type="match status" value="1"/>
</dbReference>
<dbReference type="InterPro" id="IPR027417">
    <property type="entry name" value="P-loop_NTPase"/>
</dbReference>
<name>A0ABS5EPT5_9PROT</name>
<dbReference type="PANTHER" id="PTHR16305:SF28">
    <property type="entry name" value="GUANYLATE CYCLASE DOMAIN-CONTAINING PROTEIN"/>
    <property type="match status" value="1"/>
</dbReference>
<evidence type="ECO:0000256" key="1">
    <source>
        <dbReference type="ARBA" id="ARBA00022741"/>
    </source>
</evidence>
<dbReference type="SUPFAM" id="SSF48452">
    <property type="entry name" value="TPR-like"/>
    <property type="match status" value="2"/>
</dbReference>
<dbReference type="Gene3D" id="3.30.70.1230">
    <property type="entry name" value="Nucleotide cyclase"/>
    <property type="match status" value="1"/>
</dbReference>
<dbReference type="SMART" id="SM00028">
    <property type="entry name" value="TPR"/>
    <property type="match status" value="4"/>
</dbReference>
<feature type="domain" description="Guanylate cyclase" evidence="4">
    <location>
        <begin position="71"/>
        <end position="205"/>
    </location>
</feature>
<dbReference type="EMBL" id="JAAEDI010000039">
    <property type="protein sequence ID" value="MBR0653050.1"/>
    <property type="molecule type" value="Genomic_DNA"/>
</dbReference>
<comment type="caution">
    <text evidence="5">The sequence shown here is derived from an EMBL/GenBank/DDBJ whole genome shotgun (WGS) entry which is preliminary data.</text>
</comment>
<dbReference type="SMART" id="SM00044">
    <property type="entry name" value="CYCc"/>
    <property type="match status" value="1"/>
</dbReference>
<dbReference type="PANTHER" id="PTHR16305">
    <property type="entry name" value="TESTICULAR SOLUBLE ADENYLYL CYCLASE"/>
    <property type="match status" value="1"/>
</dbReference>
<keyword evidence="1" id="KW-0547">Nucleotide-binding</keyword>
<dbReference type="Pfam" id="PF13191">
    <property type="entry name" value="AAA_16"/>
    <property type="match status" value="1"/>
</dbReference>
<feature type="region of interest" description="Disordered" evidence="3">
    <location>
        <begin position="1072"/>
        <end position="1106"/>
    </location>
</feature>
<dbReference type="Gene3D" id="1.25.40.10">
    <property type="entry name" value="Tetratricopeptide repeat domain"/>
    <property type="match status" value="2"/>
</dbReference>
<accession>A0ABS5EPT5</accession>
<keyword evidence="6" id="KW-1185">Reference proteome</keyword>
<evidence type="ECO:0000259" key="4">
    <source>
        <dbReference type="PROSITE" id="PS50125"/>
    </source>
</evidence>
<dbReference type="RefSeq" id="WP_211871760.1">
    <property type="nucleotide sequence ID" value="NZ_JAAEDI010000039.1"/>
</dbReference>
<sequence>MSRPVLVPIAHAAGGALAARASGLQGERAATVLKAATGRRRGSSRLASAAGERQVAGSEGATLENERKQITVLFADISGSTQLISGLDPENAWAVIKPLIQSMVDAVGMYGGTVNQILGDGIMALFGAPASLEDHAFRACCAALRMHQVLGHVSSGADGGDTASAVVRIHVGIATGEVLVGTVGSDLNWTYSAVGEVIHLASRLMQTAEPGKTLCAAETIHLAGELVTATAVGEVALRGLPGAVAVYRLLGARSTRARFHARAMRSGLSPFLGRDAELALLQDRLARAGAGQGQVVALVGDAGIGKSRLIWELTHSPHVEGWRVLEAGGVFYGRDIPHHPIAELLRTLFDIGDLDDAGNTHRKVAEGLRLLGEPLWDAEAGILALLSLDPATRAWAELDPHRRRGAAREAFLRLVRRLSEDRPLLLVVEDLHWADDETRALLAGLPGLIAGSRLLLLADYRAEGADPGWPEDEANVTRLALAPLSAASTRRLVESVVGVPATVAALGEELAERTAGNPFFLEETVRALVEAKVLEGEPGAFHATGAHSELRVPASVHAVLAARIDRLAPLEKRMLQAASVIGNRFPLVLLRALLRDAPQEQVLNLLFRLEDAGLVHESDLYPEPHYAFAHALTREVAYDGMLRKRRCALHAETLQAIEQVHATRLSEQVETLAYHAGRGEVWDRLAVYGREAGQRASGRSAYREAIRHFEQTLLGLARLLPLREALAESVDVRFELRNAYFPLGEITADLRSMREAERLAAELKDRSRLAWVSAFVARDLSLLGQPEQALEASRRALALADEVGEPDLRVLTRSYIGQAHYARGDYAESAATMREVLTEIAGAEVQRAFGLPLPAQVAFRGWLIWALARLGEFDEAERCGDELRRVAATIGKPLGQAVALYSRGFALVHQGRFETAIPLLEQGLRLCSKWGFAAWFTNLASTLGHALGRVGRTEEGMDLIWQAIRQTRAVGIMVSHANEVAWLAEAHLVRGQFNEAARHAQDAVELARRYQERGNEANALRVLGEVALRTEDADLAAARAHFCAALEAASACGMKPMVVACKDGLERLRRRLGRDRVGGADSGRPERPPAAASEPVRTRPKRGPKG</sequence>
<dbReference type="InterPro" id="IPR029787">
    <property type="entry name" value="Nucleotide_cyclase"/>
</dbReference>
<dbReference type="SUPFAM" id="SSF52540">
    <property type="entry name" value="P-loop containing nucleoside triphosphate hydrolases"/>
    <property type="match status" value="1"/>
</dbReference>
<organism evidence="5 6">
    <name type="scientific">Neoroseomonas terrae</name>
    <dbReference type="NCBI Taxonomy" id="424799"/>
    <lineage>
        <taxon>Bacteria</taxon>
        <taxon>Pseudomonadati</taxon>
        <taxon>Pseudomonadota</taxon>
        <taxon>Alphaproteobacteria</taxon>
        <taxon>Acetobacterales</taxon>
        <taxon>Acetobacteraceae</taxon>
        <taxon>Neoroseomonas</taxon>
    </lineage>
</organism>
<keyword evidence="2" id="KW-0067">ATP-binding</keyword>
<evidence type="ECO:0000256" key="3">
    <source>
        <dbReference type="SAM" id="MobiDB-lite"/>
    </source>
</evidence>
<dbReference type="InterPro" id="IPR041664">
    <property type="entry name" value="AAA_16"/>
</dbReference>
<dbReference type="Proteomes" id="UP000698752">
    <property type="component" value="Unassembled WGS sequence"/>
</dbReference>
<evidence type="ECO:0000256" key="2">
    <source>
        <dbReference type="ARBA" id="ARBA00022840"/>
    </source>
</evidence>
<protein>
    <submittedName>
        <fullName evidence="5">AAA family ATPase</fullName>
    </submittedName>
</protein>
<evidence type="ECO:0000313" key="6">
    <source>
        <dbReference type="Proteomes" id="UP000698752"/>
    </source>
</evidence>
<dbReference type="InterPro" id="IPR011990">
    <property type="entry name" value="TPR-like_helical_dom_sf"/>
</dbReference>
<reference evidence="6" key="1">
    <citation type="journal article" date="2021" name="Syst. Appl. Microbiol.">
        <title>Roseomonas hellenica sp. nov., isolated from roots of wild-growing Alkanna tinctoria.</title>
        <authorList>
            <person name="Rat A."/>
            <person name="Naranjo H.D."/>
            <person name="Lebbe L."/>
            <person name="Cnockaert M."/>
            <person name="Krigas N."/>
            <person name="Grigoriadou K."/>
            <person name="Maloupa E."/>
            <person name="Willems A."/>
        </authorList>
    </citation>
    <scope>NUCLEOTIDE SEQUENCE [LARGE SCALE GENOMIC DNA]</scope>
    <source>
        <strain evidence="6">LMG 31159</strain>
    </source>
</reference>
<evidence type="ECO:0000313" key="5">
    <source>
        <dbReference type="EMBL" id="MBR0653050.1"/>
    </source>
</evidence>
<feature type="compositionally biased region" description="Basic and acidic residues" evidence="3">
    <location>
        <begin position="1074"/>
        <end position="1087"/>
    </location>
</feature>
<dbReference type="Pfam" id="PF00211">
    <property type="entry name" value="Guanylate_cyc"/>
    <property type="match status" value="1"/>
</dbReference>
<dbReference type="InterPro" id="IPR001054">
    <property type="entry name" value="A/G_cyclase"/>
</dbReference>
<dbReference type="Gene3D" id="3.40.50.300">
    <property type="entry name" value="P-loop containing nucleotide triphosphate hydrolases"/>
    <property type="match status" value="1"/>
</dbReference>
<proteinExistence type="predicted"/>
<dbReference type="InterPro" id="IPR019734">
    <property type="entry name" value="TPR_rpt"/>
</dbReference>
<gene>
    <name evidence="5" type="ORF">GXW78_25565</name>
</gene>